<evidence type="ECO:0000256" key="1">
    <source>
        <dbReference type="ARBA" id="ARBA00004294"/>
    </source>
</evidence>
<dbReference type="PRINTS" id="PR00185">
    <property type="entry name" value="EUKARYTPORIN"/>
</dbReference>
<dbReference type="GO" id="GO:0008308">
    <property type="term" value="F:voltage-gated monoatomic anion channel activity"/>
    <property type="evidence" value="ECO:0007669"/>
    <property type="project" value="InterPro"/>
</dbReference>
<keyword evidence="9" id="KW-0406">Ion transport</keyword>
<name>A0AAD5YYI0_9AGAR</name>
<accession>A0AAD5YYI0</accession>
<dbReference type="PANTHER" id="PTHR11743:SF70">
    <property type="entry name" value="GH26960P-RELATED"/>
    <property type="match status" value="1"/>
</dbReference>
<keyword evidence="5" id="KW-0507">mRNA processing</keyword>
<dbReference type="EMBL" id="JANIEX010000121">
    <property type="protein sequence ID" value="KAJ3572946.1"/>
    <property type="molecule type" value="Genomic_DNA"/>
</dbReference>
<evidence type="ECO:0000256" key="8">
    <source>
        <dbReference type="ARBA" id="ARBA00022801"/>
    </source>
</evidence>
<evidence type="ECO:0000256" key="2">
    <source>
        <dbReference type="ARBA" id="ARBA00007780"/>
    </source>
</evidence>
<organism evidence="17 18">
    <name type="scientific">Leucocoprinus birnbaumii</name>
    <dbReference type="NCBI Taxonomy" id="56174"/>
    <lineage>
        <taxon>Eukaryota</taxon>
        <taxon>Fungi</taxon>
        <taxon>Dikarya</taxon>
        <taxon>Basidiomycota</taxon>
        <taxon>Agaricomycotina</taxon>
        <taxon>Agaricomycetes</taxon>
        <taxon>Agaricomycetidae</taxon>
        <taxon>Agaricales</taxon>
        <taxon>Agaricineae</taxon>
        <taxon>Agaricaceae</taxon>
        <taxon>Leucocoprinus</taxon>
    </lineage>
</organism>
<keyword evidence="7" id="KW-1000">Mitochondrion outer membrane</keyword>
<sequence>MSLPQPVPPSWKDLGKSANDLLGKDYPFHGTSLEVKTQTPSNVAFKVSGNRDSKTDAISGDIEAKWSDRKHGLTFTQAWTTSNVLRNTVEIENQIAKGVKVDLNTSLAPEKGTKTASLTAVYKQSGLHSRAFLDVFRGPTFTADAVVGRDGLLLGGEAAYNVTEGSISRFAAAVGYNAPEYAVTLHALNSGNTFTASYYHRVSRDTEAGAKALFDTKATHGGVVLEVGTKTYLDNSAFVKAKINNSGVLALGYSQSLRPGVRASFGLALDTQKLNDPSPAGPAHKALSCCPDDARTSKLDPGNKSVTCKDARLVTQTPIGLDIFSAQHISLCTPSTPPGSFHLHKGMVQPPISATRTDSPPPSKRPRPADMDSYSTNGTSNPSSSSHPHAHSNAGSTSAVGATAGNLPPLSLSILGVEPLDEFIKEIADFIHHMIMVVSPNYPPGKIEVEAKVGVLRTRAGQRLELPVLVETTASQQPGHPGSPLQYAHHLLKDSFYPSDPNNASSDRDKIRVSINEKTSQVVECIQKVRLGDLNIYSPKHHADWRVSVNVEIPKQRPLGTALNTRKKDRLSYSHEEFVIDLTQVTSQASAVAPPQVTHELEVEIARSDLLKSLATRRNDPNASEHERSAFDELIRAFVNNARILVRNANEHW</sequence>
<keyword evidence="11" id="KW-0496">Mitochondrion</keyword>
<comment type="caution">
    <text evidence="17">The sequence shown here is derived from an EMBL/GenBank/DDBJ whole genome shotgun (WGS) entry which is preliminary data.</text>
</comment>
<evidence type="ECO:0000256" key="7">
    <source>
        <dbReference type="ARBA" id="ARBA00022787"/>
    </source>
</evidence>
<evidence type="ECO:0000313" key="17">
    <source>
        <dbReference type="EMBL" id="KAJ3572946.1"/>
    </source>
</evidence>
<evidence type="ECO:0000256" key="14">
    <source>
        <dbReference type="ARBA" id="ARBA00047740"/>
    </source>
</evidence>
<evidence type="ECO:0000313" key="18">
    <source>
        <dbReference type="Proteomes" id="UP001213000"/>
    </source>
</evidence>
<dbReference type="FunFam" id="2.40.160.10:FF:000012">
    <property type="entry name" value="Voltage-dependent anion-selective channel"/>
    <property type="match status" value="1"/>
</dbReference>
<keyword evidence="18" id="KW-1185">Reference proteome</keyword>
<protein>
    <recommendedName>
        <fullName evidence="13">mRNA 5'-phosphatase</fullName>
        <ecNumber evidence="13">3.6.1.74</ecNumber>
    </recommendedName>
</protein>
<keyword evidence="10" id="KW-0626">Porin</keyword>
<dbReference type="EC" id="3.6.1.74" evidence="13"/>
<feature type="domain" description="mRNA triphosphatase Cet1-like" evidence="16">
    <location>
        <begin position="475"/>
        <end position="605"/>
    </location>
</feature>
<dbReference type="InterPro" id="IPR037009">
    <property type="entry name" value="mRNA_triPase_Cet1_sf"/>
</dbReference>
<dbReference type="InterPro" id="IPR023614">
    <property type="entry name" value="Porin_dom_sf"/>
</dbReference>
<dbReference type="InterPro" id="IPR001925">
    <property type="entry name" value="Porin_Euk"/>
</dbReference>
<keyword evidence="12" id="KW-0472">Membrane</keyword>
<comment type="similarity">
    <text evidence="2">Belongs to the eukaryotic mitochondrial porin family.</text>
</comment>
<dbReference type="Gene3D" id="3.20.100.10">
    <property type="entry name" value="mRNA triphosphatase Cet1-like"/>
    <property type="match status" value="2"/>
</dbReference>
<dbReference type="GO" id="GO:0005741">
    <property type="term" value="C:mitochondrial outer membrane"/>
    <property type="evidence" value="ECO:0007669"/>
    <property type="project" value="UniProtKB-SubCell"/>
</dbReference>
<reference evidence="17" key="1">
    <citation type="submission" date="2022-07" db="EMBL/GenBank/DDBJ databases">
        <title>Genome Sequence of Leucocoprinus birnbaumii.</title>
        <authorList>
            <person name="Buettner E."/>
        </authorList>
    </citation>
    <scope>NUCLEOTIDE SEQUENCE</scope>
    <source>
        <strain evidence="17">VT141</strain>
    </source>
</reference>
<evidence type="ECO:0000256" key="11">
    <source>
        <dbReference type="ARBA" id="ARBA00023128"/>
    </source>
</evidence>
<dbReference type="Gene3D" id="2.40.160.10">
    <property type="entry name" value="Porin"/>
    <property type="match status" value="1"/>
</dbReference>
<dbReference type="CDD" id="cd07306">
    <property type="entry name" value="Porin3_VDAC"/>
    <property type="match status" value="1"/>
</dbReference>
<evidence type="ECO:0000256" key="6">
    <source>
        <dbReference type="ARBA" id="ARBA00022692"/>
    </source>
</evidence>
<feature type="compositionally biased region" description="Low complexity" evidence="15">
    <location>
        <begin position="375"/>
        <end position="400"/>
    </location>
</feature>
<proteinExistence type="inferred from homology"/>
<evidence type="ECO:0000256" key="9">
    <source>
        <dbReference type="ARBA" id="ARBA00023065"/>
    </source>
</evidence>
<dbReference type="Pfam" id="PF01459">
    <property type="entry name" value="Porin_3"/>
    <property type="match status" value="1"/>
</dbReference>
<keyword evidence="3" id="KW-0813">Transport</keyword>
<dbReference type="PANTHER" id="PTHR11743">
    <property type="entry name" value="VOLTAGE-DEPENDENT ANION-SELECTIVE CHANNEL"/>
    <property type="match status" value="1"/>
</dbReference>
<dbReference type="GO" id="GO:0015288">
    <property type="term" value="F:porin activity"/>
    <property type="evidence" value="ECO:0007669"/>
    <property type="project" value="UniProtKB-KW"/>
</dbReference>
<keyword evidence="4" id="KW-1134">Transmembrane beta strand</keyword>
<dbReference type="InterPro" id="IPR033469">
    <property type="entry name" value="CYTH-like_dom_sf"/>
</dbReference>
<comment type="subcellular location">
    <subcellularLocation>
        <location evidence="1">Mitochondrion outer membrane</location>
    </subcellularLocation>
</comment>
<evidence type="ECO:0000256" key="12">
    <source>
        <dbReference type="ARBA" id="ARBA00023136"/>
    </source>
</evidence>
<dbReference type="SUPFAM" id="SSF55154">
    <property type="entry name" value="CYTH-like phosphatases"/>
    <property type="match status" value="1"/>
</dbReference>
<gene>
    <name evidence="17" type="ORF">NP233_g2750</name>
</gene>
<evidence type="ECO:0000256" key="10">
    <source>
        <dbReference type="ARBA" id="ARBA00023114"/>
    </source>
</evidence>
<dbReference type="InterPro" id="IPR027246">
    <property type="entry name" value="Porin_Euk/Tom40"/>
</dbReference>
<dbReference type="GO" id="GO:0140818">
    <property type="term" value="F:mRNA 5'-triphosphate monophosphatase activity"/>
    <property type="evidence" value="ECO:0007669"/>
    <property type="project" value="UniProtKB-EC"/>
</dbReference>
<evidence type="ECO:0000256" key="15">
    <source>
        <dbReference type="SAM" id="MobiDB-lite"/>
    </source>
</evidence>
<dbReference type="CDD" id="cd07470">
    <property type="entry name" value="CYTH-like_mRNA_RTPase"/>
    <property type="match status" value="1"/>
</dbReference>
<dbReference type="GO" id="GO:0006397">
    <property type="term" value="P:mRNA processing"/>
    <property type="evidence" value="ECO:0007669"/>
    <property type="project" value="UniProtKB-KW"/>
</dbReference>
<comment type="catalytic activity">
    <reaction evidence="14">
        <text>a 5'-end triphospho-ribonucleoside in mRNA + H2O = a 5'-end diphospho-ribonucleoside in mRNA + phosphate + H(+)</text>
        <dbReference type="Rhea" id="RHEA:67004"/>
        <dbReference type="Rhea" id="RHEA-COMP:17164"/>
        <dbReference type="Rhea" id="RHEA-COMP:17165"/>
        <dbReference type="ChEBI" id="CHEBI:15377"/>
        <dbReference type="ChEBI" id="CHEBI:15378"/>
        <dbReference type="ChEBI" id="CHEBI:43474"/>
        <dbReference type="ChEBI" id="CHEBI:167616"/>
        <dbReference type="ChEBI" id="CHEBI:167618"/>
        <dbReference type="EC" id="3.6.1.74"/>
    </reaction>
    <physiologicalReaction direction="left-to-right" evidence="14">
        <dbReference type="Rhea" id="RHEA:67005"/>
    </physiologicalReaction>
</comment>
<evidence type="ECO:0000256" key="3">
    <source>
        <dbReference type="ARBA" id="ARBA00022448"/>
    </source>
</evidence>
<dbReference type="AlphaFoldDB" id="A0AAD5YYI0"/>
<evidence type="ECO:0000256" key="5">
    <source>
        <dbReference type="ARBA" id="ARBA00022664"/>
    </source>
</evidence>
<dbReference type="Proteomes" id="UP001213000">
    <property type="component" value="Unassembled WGS sequence"/>
</dbReference>
<evidence type="ECO:0000256" key="13">
    <source>
        <dbReference type="ARBA" id="ARBA00035028"/>
    </source>
</evidence>
<dbReference type="GO" id="GO:0004651">
    <property type="term" value="F:polynucleotide 5'-phosphatase activity"/>
    <property type="evidence" value="ECO:0007669"/>
    <property type="project" value="InterPro"/>
</dbReference>
<dbReference type="InterPro" id="IPR004206">
    <property type="entry name" value="mRNA_triPase_Cet1"/>
</dbReference>
<keyword evidence="8" id="KW-0378">Hydrolase</keyword>
<dbReference type="GO" id="GO:0046930">
    <property type="term" value="C:pore complex"/>
    <property type="evidence" value="ECO:0007669"/>
    <property type="project" value="UniProtKB-KW"/>
</dbReference>
<evidence type="ECO:0000259" key="16">
    <source>
        <dbReference type="Pfam" id="PF02940"/>
    </source>
</evidence>
<keyword evidence="6" id="KW-0812">Transmembrane</keyword>
<feature type="region of interest" description="Disordered" evidence="15">
    <location>
        <begin position="340"/>
        <end position="400"/>
    </location>
</feature>
<evidence type="ECO:0000256" key="4">
    <source>
        <dbReference type="ARBA" id="ARBA00022452"/>
    </source>
</evidence>
<dbReference type="Pfam" id="PF02940">
    <property type="entry name" value="mRNA_triPase"/>
    <property type="match status" value="1"/>
</dbReference>